<keyword evidence="1" id="KW-0472">Membrane</keyword>
<evidence type="ECO:0000313" key="3">
    <source>
        <dbReference type="Proteomes" id="UP000243807"/>
    </source>
</evidence>
<dbReference type="RefSeq" id="WP_076835293.1">
    <property type="nucleotide sequence ID" value="NZ_CP019434.1"/>
</dbReference>
<accession>A0A1P8UDR6</accession>
<reference evidence="2 3" key="1">
    <citation type="submission" date="2017-01" db="EMBL/GenBank/DDBJ databases">
        <title>Draft sequence of Acidihalobacter ferrooxidans strain DSM 14175 (strain V8).</title>
        <authorList>
            <person name="Khaleque H.N."/>
            <person name="Ramsay J.P."/>
            <person name="Murphy R.J.T."/>
            <person name="Kaksonen A.H."/>
            <person name="Boxall N.J."/>
            <person name="Watkin E.L.J."/>
        </authorList>
    </citation>
    <scope>NUCLEOTIDE SEQUENCE [LARGE SCALE GENOMIC DNA]</scope>
    <source>
        <strain evidence="2 3">V8</strain>
    </source>
</reference>
<keyword evidence="1" id="KW-1133">Transmembrane helix</keyword>
<feature type="transmembrane region" description="Helical" evidence="1">
    <location>
        <begin position="21"/>
        <end position="46"/>
    </location>
</feature>
<gene>
    <name evidence="2" type="ORF">BW247_01570</name>
</gene>
<organism evidence="2 3">
    <name type="scientific">Acidihalobacter ferrooxydans</name>
    <dbReference type="NCBI Taxonomy" id="1765967"/>
    <lineage>
        <taxon>Bacteria</taxon>
        <taxon>Pseudomonadati</taxon>
        <taxon>Pseudomonadota</taxon>
        <taxon>Gammaproteobacteria</taxon>
        <taxon>Chromatiales</taxon>
        <taxon>Ectothiorhodospiraceae</taxon>
        <taxon>Acidihalobacter</taxon>
    </lineage>
</organism>
<evidence type="ECO:0000313" key="2">
    <source>
        <dbReference type="EMBL" id="APZ41946.1"/>
    </source>
</evidence>
<dbReference type="KEGG" id="afy:BW247_01570"/>
<evidence type="ECO:0000256" key="1">
    <source>
        <dbReference type="SAM" id="Phobius"/>
    </source>
</evidence>
<protein>
    <submittedName>
        <fullName evidence="2">Uncharacterized protein</fullName>
    </submittedName>
</protein>
<keyword evidence="1" id="KW-0812">Transmembrane</keyword>
<dbReference type="AlphaFoldDB" id="A0A1P8UDR6"/>
<keyword evidence="3" id="KW-1185">Reference proteome</keyword>
<proteinExistence type="predicted"/>
<dbReference type="Proteomes" id="UP000243807">
    <property type="component" value="Chromosome"/>
</dbReference>
<sequence>MMLEAASHGFQHISDVMSVNAIVTLFFFVLAIVSAKVTVTLISATVRDDAALMDWYQRTVEGKDLPRPVSQNGNDDHD</sequence>
<dbReference type="STRING" id="1765967.BW247_01570"/>
<name>A0A1P8UDR6_9GAMM</name>
<dbReference type="EMBL" id="CP019434">
    <property type="protein sequence ID" value="APZ41946.1"/>
    <property type="molecule type" value="Genomic_DNA"/>
</dbReference>